<keyword evidence="2" id="KW-1185">Reference proteome</keyword>
<dbReference type="RefSeq" id="WP_346750176.1">
    <property type="nucleotide sequence ID" value="NZ_JAUJEA010000001.1"/>
</dbReference>
<gene>
    <name evidence="1" type="ORF">QQ008_02225</name>
</gene>
<dbReference type="Proteomes" id="UP001172082">
    <property type="component" value="Unassembled WGS sequence"/>
</dbReference>
<evidence type="ECO:0000313" key="1">
    <source>
        <dbReference type="EMBL" id="MDN5200150.1"/>
    </source>
</evidence>
<accession>A0ABT8KHF3</accession>
<name>A0ABT8KHF3_9BACT</name>
<evidence type="ECO:0000313" key="2">
    <source>
        <dbReference type="Proteomes" id="UP001172082"/>
    </source>
</evidence>
<dbReference type="EMBL" id="JAUJEA010000001">
    <property type="protein sequence ID" value="MDN5200150.1"/>
    <property type="molecule type" value="Genomic_DNA"/>
</dbReference>
<comment type="caution">
    <text evidence="1">The sequence shown here is derived from an EMBL/GenBank/DDBJ whole genome shotgun (WGS) entry which is preliminary data.</text>
</comment>
<organism evidence="1 2">
    <name type="scientific">Splendidivirga corallicola</name>
    <dbReference type="NCBI Taxonomy" id="3051826"/>
    <lineage>
        <taxon>Bacteria</taxon>
        <taxon>Pseudomonadati</taxon>
        <taxon>Bacteroidota</taxon>
        <taxon>Cytophagia</taxon>
        <taxon>Cytophagales</taxon>
        <taxon>Splendidivirgaceae</taxon>
        <taxon>Splendidivirga</taxon>
    </lineage>
</organism>
<proteinExistence type="predicted"/>
<protein>
    <submittedName>
        <fullName evidence="1">Uncharacterized protein</fullName>
    </submittedName>
</protein>
<sequence>MKGYLIIVVVLILFSCGDDPINDRFGLAVEEEILVSNVWKVGTFQDGSTNSAAVYNSVFIQFNDNNTFDLINEARNVYGGEWALTENNSLLVIRNHETTPDIYKDIGDEWVVAKINDQELRIIERDGDGQEEFTFLPATQIELSGICTALQKRFVDSLWTISYFSNNGADLTNSLRNYTFDFDDSGVLRAFNNNVADIGSWVTGIRCGKLRINLKNSSDLKPLSTKWKVIYSSPQLIKLVSERAEKNMEVHFSTQNAILLTDDEICLRSNEIIKNGYWRASKYIEGYDRPTVPFAGFILKFDRNDELIAISNTKKIVGEWNFIETCNKIAIHFSDTSLKEISGTTWHLTHLSDSLITLLVEDDIERREIHLVKQTDPQEKCNFLKQFLNDNFSWKVTKFDENGDLLTEEFSSSKIAFASDNSLKILSGNNVILGEWVLNDDCEAITISISEDQVSFSRLNAFWHITEFSEEQLVLVHEENDIRKEMVLTKN</sequence>
<reference evidence="1" key="1">
    <citation type="submission" date="2023-06" db="EMBL/GenBank/DDBJ databases">
        <title>Genomic of Parafulvivirga corallium.</title>
        <authorList>
            <person name="Wang G."/>
        </authorList>
    </citation>
    <scope>NUCLEOTIDE SEQUENCE</scope>
    <source>
        <strain evidence="1">BMA10</strain>
    </source>
</reference>
<dbReference type="PROSITE" id="PS51257">
    <property type="entry name" value="PROKAR_LIPOPROTEIN"/>
    <property type="match status" value="1"/>
</dbReference>